<evidence type="ECO:0000256" key="12">
    <source>
        <dbReference type="RuleBase" id="RU000492"/>
    </source>
</evidence>
<keyword evidence="18" id="KW-1185">Reference proteome</keyword>
<evidence type="ECO:0000256" key="10">
    <source>
        <dbReference type="ARBA" id="ARBA00047984"/>
    </source>
</evidence>
<dbReference type="PANTHER" id="PTHR47959:SF1">
    <property type="entry name" value="ATP-DEPENDENT RNA HELICASE DBPA"/>
    <property type="match status" value="1"/>
</dbReference>
<dbReference type="FunFam" id="3.40.50.300:FF:000842">
    <property type="entry name" value="ATP-dependent RNA helicase DRS1"/>
    <property type="match status" value="1"/>
</dbReference>
<keyword evidence="3" id="KW-0690">Ribosome biogenesis</keyword>
<feature type="short sequence motif" description="Q motif" evidence="11">
    <location>
        <begin position="7"/>
        <end position="35"/>
    </location>
</feature>
<dbReference type="GO" id="GO:0006364">
    <property type="term" value="P:rRNA processing"/>
    <property type="evidence" value="ECO:0007669"/>
    <property type="project" value="UniProtKB-ARBA"/>
</dbReference>
<protein>
    <recommendedName>
        <fullName evidence="2">RNA helicase</fullName>
        <ecNumber evidence="2">3.6.4.13</ecNumber>
    </recommendedName>
</protein>
<evidence type="ECO:0000313" key="17">
    <source>
        <dbReference type="EMBL" id="KAL3286971.1"/>
    </source>
</evidence>
<dbReference type="InterPro" id="IPR027417">
    <property type="entry name" value="P-loop_NTPase"/>
</dbReference>
<evidence type="ECO:0000256" key="8">
    <source>
        <dbReference type="ARBA" id="ARBA00023242"/>
    </source>
</evidence>
<dbReference type="Pfam" id="PF00270">
    <property type="entry name" value="DEAD"/>
    <property type="match status" value="1"/>
</dbReference>
<evidence type="ECO:0000259" key="14">
    <source>
        <dbReference type="PROSITE" id="PS51192"/>
    </source>
</evidence>
<evidence type="ECO:0000259" key="16">
    <source>
        <dbReference type="PROSITE" id="PS51195"/>
    </source>
</evidence>
<comment type="subcellular location">
    <subcellularLocation>
        <location evidence="1">Nucleus</location>
        <location evidence="1">Nucleolus</location>
    </subcellularLocation>
</comment>
<feature type="region of interest" description="Disordered" evidence="13">
    <location>
        <begin position="552"/>
        <end position="578"/>
    </location>
</feature>
<keyword evidence="5 12" id="KW-0378">Hydrolase</keyword>
<feature type="region of interest" description="Disordered" evidence="13">
    <location>
        <begin position="501"/>
        <end position="538"/>
    </location>
</feature>
<feature type="compositionally biased region" description="Basic residues" evidence="13">
    <location>
        <begin position="553"/>
        <end position="564"/>
    </location>
</feature>
<name>A0ABD2P8H7_9CUCU</name>
<evidence type="ECO:0000256" key="3">
    <source>
        <dbReference type="ARBA" id="ARBA00022517"/>
    </source>
</evidence>
<dbReference type="InterPro" id="IPR050079">
    <property type="entry name" value="DEAD_box_RNA_helicase"/>
</dbReference>
<proteinExistence type="inferred from homology"/>
<dbReference type="GO" id="GO:0005730">
    <property type="term" value="C:nucleolus"/>
    <property type="evidence" value="ECO:0007669"/>
    <property type="project" value="UniProtKB-SubCell"/>
</dbReference>
<evidence type="ECO:0000256" key="2">
    <source>
        <dbReference type="ARBA" id="ARBA00012552"/>
    </source>
</evidence>
<evidence type="ECO:0000259" key="15">
    <source>
        <dbReference type="PROSITE" id="PS51194"/>
    </source>
</evidence>
<organism evidence="17 18">
    <name type="scientific">Cryptolaemus montrouzieri</name>
    <dbReference type="NCBI Taxonomy" id="559131"/>
    <lineage>
        <taxon>Eukaryota</taxon>
        <taxon>Metazoa</taxon>
        <taxon>Ecdysozoa</taxon>
        <taxon>Arthropoda</taxon>
        <taxon>Hexapoda</taxon>
        <taxon>Insecta</taxon>
        <taxon>Pterygota</taxon>
        <taxon>Neoptera</taxon>
        <taxon>Endopterygota</taxon>
        <taxon>Coleoptera</taxon>
        <taxon>Polyphaga</taxon>
        <taxon>Cucujiformia</taxon>
        <taxon>Coccinelloidea</taxon>
        <taxon>Coccinellidae</taxon>
        <taxon>Scymninae</taxon>
        <taxon>Scymnini</taxon>
        <taxon>Cryptolaemus</taxon>
    </lineage>
</organism>
<feature type="compositionally biased region" description="Basic and acidic residues" evidence="13">
    <location>
        <begin position="443"/>
        <end position="461"/>
    </location>
</feature>
<dbReference type="PANTHER" id="PTHR47959">
    <property type="entry name" value="ATP-DEPENDENT RNA HELICASE RHLE-RELATED"/>
    <property type="match status" value="1"/>
</dbReference>
<dbReference type="PROSITE" id="PS51194">
    <property type="entry name" value="HELICASE_CTER"/>
    <property type="match status" value="1"/>
</dbReference>
<dbReference type="GO" id="GO:0005524">
    <property type="term" value="F:ATP binding"/>
    <property type="evidence" value="ECO:0007669"/>
    <property type="project" value="UniProtKB-KW"/>
</dbReference>
<evidence type="ECO:0000313" key="18">
    <source>
        <dbReference type="Proteomes" id="UP001516400"/>
    </source>
</evidence>
<evidence type="ECO:0000256" key="1">
    <source>
        <dbReference type="ARBA" id="ARBA00004604"/>
    </source>
</evidence>
<dbReference type="EMBL" id="JABFTP020000185">
    <property type="protein sequence ID" value="KAL3286971.1"/>
    <property type="molecule type" value="Genomic_DNA"/>
</dbReference>
<evidence type="ECO:0000256" key="9">
    <source>
        <dbReference type="ARBA" id="ARBA00043999"/>
    </source>
</evidence>
<dbReference type="GO" id="GO:0003724">
    <property type="term" value="F:RNA helicase activity"/>
    <property type="evidence" value="ECO:0007669"/>
    <property type="project" value="UniProtKB-EC"/>
</dbReference>
<gene>
    <name evidence="17" type="ORF">HHI36_001457</name>
</gene>
<dbReference type="InterPro" id="IPR000629">
    <property type="entry name" value="RNA-helicase_DEAD-box_CS"/>
</dbReference>
<comment type="caution">
    <text evidence="17">The sequence shown here is derived from an EMBL/GenBank/DDBJ whole genome shotgun (WGS) entry which is preliminary data.</text>
</comment>
<feature type="domain" description="Helicase ATP-binding" evidence="14">
    <location>
        <begin position="38"/>
        <end position="213"/>
    </location>
</feature>
<dbReference type="PROSITE" id="PS51195">
    <property type="entry name" value="Q_MOTIF"/>
    <property type="match status" value="1"/>
</dbReference>
<dbReference type="CDD" id="cd17947">
    <property type="entry name" value="DEADc_DDX27"/>
    <property type="match status" value="1"/>
</dbReference>
<feature type="domain" description="Helicase C-terminal" evidence="15">
    <location>
        <begin position="224"/>
        <end position="404"/>
    </location>
</feature>
<keyword evidence="4 12" id="KW-0547">Nucleotide-binding</keyword>
<dbReference type="InterPro" id="IPR011545">
    <property type="entry name" value="DEAD/DEAH_box_helicase_dom"/>
</dbReference>
<feature type="region of interest" description="Disordered" evidence="13">
    <location>
        <begin position="424"/>
        <end position="489"/>
    </location>
</feature>
<accession>A0ABD2P8H7</accession>
<dbReference type="GO" id="GO:0010468">
    <property type="term" value="P:regulation of gene expression"/>
    <property type="evidence" value="ECO:0007669"/>
    <property type="project" value="UniProtKB-ARBA"/>
</dbReference>
<dbReference type="CDD" id="cd18787">
    <property type="entry name" value="SF2_C_DEAD"/>
    <property type="match status" value="1"/>
</dbReference>
<dbReference type="InterPro" id="IPR014001">
    <property type="entry name" value="Helicase_ATP-bd"/>
</dbReference>
<dbReference type="AlphaFoldDB" id="A0ABD2P8H7"/>
<evidence type="ECO:0000256" key="4">
    <source>
        <dbReference type="ARBA" id="ARBA00022741"/>
    </source>
</evidence>
<keyword evidence="7 12" id="KW-0067">ATP-binding</keyword>
<evidence type="ECO:0000256" key="6">
    <source>
        <dbReference type="ARBA" id="ARBA00022806"/>
    </source>
</evidence>
<feature type="domain" description="DEAD-box RNA helicase Q" evidence="16">
    <location>
        <begin position="7"/>
        <end position="35"/>
    </location>
</feature>
<dbReference type="EC" id="3.6.4.13" evidence="2"/>
<evidence type="ECO:0000256" key="5">
    <source>
        <dbReference type="ARBA" id="ARBA00022801"/>
    </source>
</evidence>
<evidence type="ECO:0000256" key="11">
    <source>
        <dbReference type="PROSITE-ProRule" id="PRU00552"/>
    </source>
</evidence>
<dbReference type="InterPro" id="IPR001650">
    <property type="entry name" value="Helicase_C-like"/>
</dbReference>
<comment type="catalytic activity">
    <reaction evidence="10">
        <text>ATP + H2O = ADP + phosphate + H(+)</text>
        <dbReference type="Rhea" id="RHEA:13065"/>
        <dbReference type="ChEBI" id="CHEBI:15377"/>
        <dbReference type="ChEBI" id="CHEBI:15378"/>
        <dbReference type="ChEBI" id="CHEBI:30616"/>
        <dbReference type="ChEBI" id="CHEBI:43474"/>
        <dbReference type="ChEBI" id="CHEBI:456216"/>
        <dbReference type="EC" id="3.6.4.13"/>
    </reaction>
</comment>
<keyword evidence="8" id="KW-0539">Nucleus</keyword>
<dbReference type="Pfam" id="PF00271">
    <property type="entry name" value="Helicase_C"/>
    <property type="match status" value="1"/>
</dbReference>
<reference evidence="17 18" key="1">
    <citation type="journal article" date="2021" name="BMC Biol.">
        <title>Horizontally acquired antibacterial genes associated with adaptive radiation of ladybird beetles.</title>
        <authorList>
            <person name="Li H.S."/>
            <person name="Tang X.F."/>
            <person name="Huang Y.H."/>
            <person name="Xu Z.Y."/>
            <person name="Chen M.L."/>
            <person name="Du X.Y."/>
            <person name="Qiu B.Y."/>
            <person name="Chen P.T."/>
            <person name="Zhang W."/>
            <person name="Slipinski A."/>
            <person name="Escalona H.E."/>
            <person name="Waterhouse R.M."/>
            <person name="Zwick A."/>
            <person name="Pang H."/>
        </authorList>
    </citation>
    <scope>NUCLEOTIDE SEQUENCE [LARGE SCALE GENOMIC DNA]</scope>
    <source>
        <strain evidence="17">SYSU2018</strain>
    </source>
</reference>
<dbReference type="PROSITE" id="PS51192">
    <property type="entry name" value="HELICASE_ATP_BIND_1"/>
    <property type="match status" value="1"/>
</dbReference>
<sequence>MSTDQISSFYQMNLSRPLLKAISDMKFVHPTPIQANAIPIALLGRDICGCAATGTGKTAAYMLPTLERLLYRPSGGAAVTRVLVLVPTRELGVQVYQVSKQICQHTDIQIGLAVGGLDLKVQENILRKNPDIVIATPGRLIDHLKSTPTFGLESIEILILDEADRILDEYFAEQMTEIIKQCSRTRQTMLFSATMTEEVERLAAVSLNKPVRLFVDSNTEVAFNLRQEFVRIRSDKEGDRESILAALVCRTFREHTMIFVQTKKQAHRLHILLGLLGVKVAELHGNLTQPQRLDALDRFKNKTVDVLVATDVAARGLDIQGVKTVINFVMPATLEHYIHRVGRTARAGRAGISVSLAGEQERKMVKEVIKKAKNPVKSRVIPPDIIEKYRDKLENMESQVAKILKEEYEERLLSKAENQANRAENILKGQNDPKRPWFQNTKQRKEEKERLSLKSKPDSKISNKSKKGNDSQNNKKKKGRDTAEDRVNNEITKVAMLQAKFAKKKNKPKKIVAVRDEDVSKSSGNKKKKSLFKDLTDTSNKNAKKLRYEANFKKKMKLKAKGGKKGQTFGKPQQKKKK</sequence>
<evidence type="ECO:0000256" key="7">
    <source>
        <dbReference type="ARBA" id="ARBA00022840"/>
    </source>
</evidence>
<dbReference type="InterPro" id="IPR014014">
    <property type="entry name" value="RNA_helicase_DEAD_Q_motif"/>
</dbReference>
<evidence type="ECO:0000256" key="13">
    <source>
        <dbReference type="SAM" id="MobiDB-lite"/>
    </source>
</evidence>
<dbReference type="SMART" id="SM00487">
    <property type="entry name" value="DEXDc"/>
    <property type="match status" value="1"/>
</dbReference>
<dbReference type="Gene3D" id="3.40.50.300">
    <property type="entry name" value="P-loop containing nucleotide triphosphate hydrolases"/>
    <property type="match status" value="2"/>
</dbReference>
<dbReference type="Proteomes" id="UP001516400">
    <property type="component" value="Unassembled WGS sequence"/>
</dbReference>
<dbReference type="SUPFAM" id="SSF52540">
    <property type="entry name" value="P-loop containing nucleoside triphosphate hydrolases"/>
    <property type="match status" value="1"/>
</dbReference>
<comment type="similarity">
    <text evidence="9">Belongs to the DEAD box helicase family. DDX27/DRS1 subfamily.</text>
</comment>
<feature type="compositionally biased region" description="Basic residues" evidence="13">
    <location>
        <begin position="501"/>
        <end position="512"/>
    </location>
</feature>
<dbReference type="PROSITE" id="PS00039">
    <property type="entry name" value="DEAD_ATP_HELICASE"/>
    <property type="match status" value="1"/>
</dbReference>
<keyword evidence="6 12" id="KW-0347">Helicase</keyword>
<dbReference type="GO" id="GO:0016787">
    <property type="term" value="F:hydrolase activity"/>
    <property type="evidence" value="ECO:0007669"/>
    <property type="project" value="UniProtKB-KW"/>
</dbReference>
<dbReference type="SMART" id="SM00490">
    <property type="entry name" value="HELICc"/>
    <property type="match status" value="1"/>
</dbReference>